<proteinExistence type="predicted"/>
<organism evidence="2">
    <name type="scientific">Arundo donax</name>
    <name type="common">Giant reed</name>
    <name type="synonym">Donax arundinaceus</name>
    <dbReference type="NCBI Taxonomy" id="35708"/>
    <lineage>
        <taxon>Eukaryota</taxon>
        <taxon>Viridiplantae</taxon>
        <taxon>Streptophyta</taxon>
        <taxon>Embryophyta</taxon>
        <taxon>Tracheophyta</taxon>
        <taxon>Spermatophyta</taxon>
        <taxon>Magnoliopsida</taxon>
        <taxon>Liliopsida</taxon>
        <taxon>Poales</taxon>
        <taxon>Poaceae</taxon>
        <taxon>PACMAD clade</taxon>
        <taxon>Arundinoideae</taxon>
        <taxon>Arundineae</taxon>
        <taxon>Arundo</taxon>
    </lineage>
</organism>
<sequence length="50" mass="5716">MTNRSILIQLNVEHDGKSDDPRTNSSKQSRKETIAESNDIHNPDMQKQAH</sequence>
<reference evidence="2" key="2">
    <citation type="journal article" date="2015" name="Data Brief">
        <title>Shoot transcriptome of the giant reed, Arundo donax.</title>
        <authorList>
            <person name="Barrero R.A."/>
            <person name="Guerrero F.D."/>
            <person name="Moolhuijzen P."/>
            <person name="Goolsby J.A."/>
            <person name="Tidwell J."/>
            <person name="Bellgard S.E."/>
            <person name="Bellgard M.I."/>
        </authorList>
    </citation>
    <scope>NUCLEOTIDE SEQUENCE</scope>
    <source>
        <tissue evidence="2">Shoot tissue taken approximately 20 cm above the soil surface</tissue>
    </source>
</reference>
<dbReference type="AlphaFoldDB" id="A0A0A9H4H7"/>
<dbReference type="EMBL" id="GBRH01168125">
    <property type="protein sequence ID" value="JAE29771.1"/>
    <property type="molecule type" value="Transcribed_RNA"/>
</dbReference>
<name>A0A0A9H4H7_ARUDO</name>
<feature type="compositionally biased region" description="Basic and acidic residues" evidence="1">
    <location>
        <begin position="12"/>
        <end position="22"/>
    </location>
</feature>
<protein>
    <submittedName>
        <fullName evidence="2">Uncharacterized protein</fullName>
    </submittedName>
</protein>
<feature type="compositionally biased region" description="Basic and acidic residues" evidence="1">
    <location>
        <begin position="29"/>
        <end position="44"/>
    </location>
</feature>
<reference evidence="2" key="1">
    <citation type="submission" date="2014-09" db="EMBL/GenBank/DDBJ databases">
        <authorList>
            <person name="Magalhaes I.L.F."/>
            <person name="Oliveira U."/>
            <person name="Santos F.R."/>
            <person name="Vidigal T.H.D.A."/>
            <person name="Brescovit A.D."/>
            <person name="Santos A.J."/>
        </authorList>
    </citation>
    <scope>NUCLEOTIDE SEQUENCE</scope>
    <source>
        <tissue evidence="2">Shoot tissue taken approximately 20 cm above the soil surface</tissue>
    </source>
</reference>
<feature type="region of interest" description="Disordered" evidence="1">
    <location>
        <begin position="1"/>
        <end position="50"/>
    </location>
</feature>
<accession>A0A0A9H4H7</accession>
<evidence type="ECO:0000313" key="2">
    <source>
        <dbReference type="EMBL" id="JAE29771.1"/>
    </source>
</evidence>
<evidence type="ECO:0000256" key="1">
    <source>
        <dbReference type="SAM" id="MobiDB-lite"/>
    </source>
</evidence>